<dbReference type="AlphaFoldDB" id="A0AAU8JF89"/>
<accession>A0AAU8JF89</accession>
<dbReference type="Pfam" id="PF06051">
    <property type="entry name" value="DUF928"/>
    <property type="match status" value="1"/>
</dbReference>
<reference evidence="2" key="1">
    <citation type="submission" date="2024-07" db="EMBL/GenBank/DDBJ databases">
        <authorList>
            <person name="Kim Y.J."/>
            <person name="Jeong J.Y."/>
        </authorList>
    </citation>
    <scope>NUCLEOTIDE SEQUENCE</scope>
    <source>
        <strain evidence="2">GIHE-MW2</strain>
    </source>
</reference>
<sequence>MAVNQSLISLAGFSLASFSLTTLLGGLPAQGQMSSGGAIEPQITAGVTFEPPGDETLKNSQGGATRDSGYCPIDSSTDSVNSARSVVPLMPKNRADGLTVSDRPAFFMYVSSGSAEQIFFTLKDQNEDYYYQKTVSVPEGASIVSVQLPEDAPPLEVGKNYQWTFVVACQMPVRPDSPIVTGWVTRVTPDSVGLNLNSTRHRVNATPSLEMAQLYGSAGVWFDALTTLALLRDQEPENYTAVWKEFLASVGLEAIASEPLMLDQN</sequence>
<dbReference type="InterPro" id="IPR010328">
    <property type="entry name" value="DUF928"/>
</dbReference>
<gene>
    <name evidence="2" type="ORF">ABWT76_005950</name>
</gene>
<dbReference type="EMBL" id="CP159837">
    <property type="protein sequence ID" value="XCM37135.1"/>
    <property type="molecule type" value="Genomic_DNA"/>
</dbReference>
<evidence type="ECO:0000256" key="1">
    <source>
        <dbReference type="SAM" id="MobiDB-lite"/>
    </source>
</evidence>
<feature type="region of interest" description="Disordered" evidence="1">
    <location>
        <begin position="50"/>
        <end position="77"/>
    </location>
</feature>
<organism evidence="2">
    <name type="scientific">Planktothricoides raciborskii GIHE-MW2</name>
    <dbReference type="NCBI Taxonomy" id="2792601"/>
    <lineage>
        <taxon>Bacteria</taxon>
        <taxon>Bacillati</taxon>
        <taxon>Cyanobacteriota</taxon>
        <taxon>Cyanophyceae</taxon>
        <taxon>Oscillatoriophycideae</taxon>
        <taxon>Oscillatoriales</taxon>
        <taxon>Oscillatoriaceae</taxon>
        <taxon>Planktothricoides</taxon>
    </lineage>
</organism>
<proteinExistence type="predicted"/>
<name>A0AAU8JF89_9CYAN</name>
<protein>
    <submittedName>
        <fullName evidence="2">DUF928 domain-containing protein</fullName>
    </submittedName>
</protein>
<dbReference type="RefSeq" id="WP_054470157.1">
    <property type="nucleotide sequence ID" value="NZ_CP159837.1"/>
</dbReference>
<evidence type="ECO:0000313" key="2">
    <source>
        <dbReference type="EMBL" id="XCM37135.1"/>
    </source>
</evidence>